<keyword evidence="4 11" id="KW-0812">Transmembrane</keyword>
<dbReference type="GO" id="GO:0004222">
    <property type="term" value="F:metalloendopeptidase activity"/>
    <property type="evidence" value="ECO:0007669"/>
    <property type="project" value="InterPro"/>
</dbReference>
<evidence type="ECO:0000256" key="10">
    <source>
        <dbReference type="ARBA" id="ARBA00023136"/>
    </source>
</evidence>
<keyword evidence="6" id="KW-0378">Hydrolase</keyword>
<sequence>MDFFSQQEKAKRYTKILLLYFLIAVTFIVVAVNVVIYYFFIFLEFYPYTPQDWFSSSMVFYVSITTCFLILSGSLFRWFKLKSGGQAVALMVGAKKIDLHTSDIKQRQLINVVEEMSIASGVPVPELYLLERESGINAFVAGYLPTEAVMVVTAGAVENFTREELQGVVAHEYSHILNGDMQINIHLLSMLAGILMISSVGHLLMNSDNHLVRNRNFSALMVLGFLLSLIGYIGVLSGRLIKAAVSRQREYLADAAAVQFTRNPGGIASALNKIRNVKAGSRLNNIYSEDLSHMFFAQSLKMKLTSWLATHPSLILRIKRIDPGFVARIKARKLNVKNKETNSQKNMGELNELVSSIDSIVSFPENMESVPAIVTAHEFAESAGNISQAHMEFATVVHQSFSFELMQAVHKVESAKMLVLNLILVRMNIDSGFEFLKKHLNKNELNVLKKFNSEIKRLENYKRLPLLELLLPTLKLMTDSEKTDYLILCEKFIKSDGRYTLFEFVFLSLLKQHLAFESGKEITVKHHSYKQVNKELQLLFSIMSHSSRSLSELRHESYNKVVKYFPMSTLDKTSGELFNLLDFKEITPKKISAALKALAQLSPLLKRGVIEASADIAMHDGQLKYTEAELLRVIADILGCPLPPLLPQAVN</sequence>
<evidence type="ECO:0000256" key="1">
    <source>
        <dbReference type="ARBA" id="ARBA00001947"/>
    </source>
</evidence>
<dbReference type="InterPro" id="IPR029024">
    <property type="entry name" value="TerB-like"/>
</dbReference>
<keyword evidence="9" id="KW-0482">Metalloprotease</keyword>
<dbReference type="InterPro" id="IPR050083">
    <property type="entry name" value="HtpX_protease"/>
</dbReference>
<evidence type="ECO:0000313" key="13">
    <source>
        <dbReference type="EMBL" id="RDH83012.1"/>
    </source>
</evidence>
<dbReference type="GO" id="GO:0006508">
    <property type="term" value="P:proteolysis"/>
    <property type="evidence" value="ECO:0007669"/>
    <property type="project" value="UniProtKB-KW"/>
</dbReference>
<gene>
    <name evidence="13" type="ORF">DIZ80_12175</name>
</gene>
<evidence type="ECO:0000256" key="2">
    <source>
        <dbReference type="ARBA" id="ARBA00022475"/>
    </source>
</evidence>
<feature type="transmembrane region" description="Helical" evidence="11">
    <location>
        <begin position="217"/>
        <end position="241"/>
    </location>
</feature>
<protein>
    <recommendedName>
        <fullName evidence="12">Peptidase M48 domain-containing protein</fullName>
    </recommendedName>
</protein>
<reference evidence="13 14" key="1">
    <citation type="journal article" date="2018" name="ISME J.">
        <title>Endosymbiont genomes yield clues of tubeworm success.</title>
        <authorList>
            <person name="Li Y."/>
            <person name="Liles M.R."/>
            <person name="Halanych K.M."/>
        </authorList>
    </citation>
    <scope>NUCLEOTIDE SEQUENCE [LARGE SCALE GENOMIC DNA]</scope>
    <source>
        <strain evidence="13">A1464</strain>
    </source>
</reference>
<dbReference type="GO" id="GO:0046872">
    <property type="term" value="F:metal ion binding"/>
    <property type="evidence" value="ECO:0007669"/>
    <property type="project" value="UniProtKB-KW"/>
</dbReference>
<keyword evidence="10 11" id="KW-0472">Membrane</keyword>
<comment type="caution">
    <text evidence="13">The sequence shown here is derived from an EMBL/GenBank/DDBJ whole genome shotgun (WGS) entry which is preliminary data.</text>
</comment>
<dbReference type="EMBL" id="QFXC01000011">
    <property type="protein sequence ID" value="RDH83012.1"/>
    <property type="molecule type" value="Genomic_DNA"/>
</dbReference>
<feature type="transmembrane region" description="Helical" evidence="11">
    <location>
        <begin position="53"/>
        <end position="76"/>
    </location>
</feature>
<dbReference type="PANTHER" id="PTHR43221:SF2">
    <property type="entry name" value="PROTEASE HTPX HOMOLOG"/>
    <property type="match status" value="1"/>
</dbReference>
<keyword evidence="5" id="KW-0479">Metal-binding</keyword>
<dbReference type="PANTHER" id="PTHR43221">
    <property type="entry name" value="PROTEASE HTPX"/>
    <property type="match status" value="1"/>
</dbReference>
<organism evidence="13 14">
    <name type="scientific">endosymbiont of Galathealinum brachiosum</name>
    <dbReference type="NCBI Taxonomy" id="2200906"/>
    <lineage>
        <taxon>Bacteria</taxon>
        <taxon>Pseudomonadati</taxon>
        <taxon>Pseudomonadota</taxon>
        <taxon>Gammaproteobacteria</taxon>
        <taxon>sulfur-oxidizing symbionts</taxon>
    </lineage>
</organism>
<evidence type="ECO:0000256" key="5">
    <source>
        <dbReference type="ARBA" id="ARBA00022723"/>
    </source>
</evidence>
<dbReference type="SUPFAM" id="SSF158682">
    <property type="entry name" value="TerB-like"/>
    <property type="match status" value="1"/>
</dbReference>
<evidence type="ECO:0000256" key="6">
    <source>
        <dbReference type="ARBA" id="ARBA00022801"/>
    </source>
</evidence>
<evidence type="ECO:0000256" key="8">
    <source>
        <dbReference type="ARBA" id="ARBA00022989"/>
    </source>
</evidence>
<dbReference type="AlphaFoldDB" id="A0A370DDM2"/>
<dbReference type="Proteomes" id="UP000254266">
    <property type="component" value="Unassembled WGS sequence"/>
</dbReference>
<dbReference type="Pfam" id="PF01435">
    <property type="entry name" value="Peptidase_M48"/>
    <property type="match status" value="1"/>
</dbReference>
<keyword evidence="8 11" id="KW-1133">Transmembrane helix</keyword>
<evidence type="ECO:0000256" key="3">
    <source>
        <dbReference type="ARBA" id="ARBA00022670"/>
    </source>
</evidence>
<dbReference type="Gene3D" id="3.30.2010.10">
    <property type="entry name" value="Metalloproteases ('zincins'), catalytic domain"/>
    <property type="match status" value="1"/>
</dbReference>
<feature type="transmembrane region" description="Helical" evidence="11">
    <location>
        <begin position="185"/>
        <end position="205"/>
    </location>
</feature>
<feature type="transmembrane region" description="Helical" evidence="11">
    <location>
        <begin position="16"/>
        <end position="41"/>
    </location>
</feature>
<keyword evidence="3" id="KW-0645">Protease</keyword>
<name>A0A370DDM2_9GAMM</name>
<evidence type="ECO:0000313" key="14">
    <source>
        <dbReference type="Proteomes" id="UP000254266"/>
    </source>
</evidence>
<dbReference type="CDD" id="cd07340">
    <property type="entry name" value="M48B_Htpx_like"/>
    <property type="match status" value="1"/>
</dbReference>
<evidence type="ECO:0000256" key="9">
    <source>
        <dbReference type="ARBA" id="ARBA00023049"/>
    </source>
</evidence>
<comment type="cofactor">
    <cofactor evidence="1">
        <name>Zn(2+)</name>
        <dbReference type="ChEBI" id="CHEBI:29105"/>
    </cofactor>
</comment>
<evidence type="ECO:0000259" key="12">
    <source>
        <dbReference type="Pfam" id="PF01435"/>
    </source>
</evidence>
<evidence type="ECO:0000256" key="4">
    <source>
        <dbReference type="ARBA" id="ARBA00022692"/>
    </source>
</evidence>
<keyword evidence="7" id="KW-0862">Zinc</keyword>
<evidence type="ECO:0000256" key="7">
    <source>
        <dbReference type="ARBA" id="ARBA00022833"/>
    </source>
</evidence>
<keyword evidence="2" id="KW-1003">Cell membrane</keyword>
<dbReference type="InterPro" id="IPR001915">
    <property type="entry name" value="Peptidase_M48"/>
</dbReference>
<keyword evidence="14" id="KW-1185">Reference proteome</keyword>
<evidence type="ECO:0000256" key="11">
    <source>
        <dbReference type="SAM" id="Phobius"/>
    </source>
</evidence>
<feature type="domain" description="Peptidase M48" evidence="12">
    <location>
        <begin position="105"/>
        <end position="322"/>
    </location>
</feature>
<accession>A0A370DDM2</accession>
<proteinExistence type="predicted"/>